<dbReference type="EMBL" id="JAAGAB010000002">
    <property type="protein sequence ID" value="NDV01192.1"/>
    <property type="molecule type" value="Genomic_DNA"/>
</dbReference>
<dbReference type="AlphaFoldDB" id="A0A6B2K0I7"/>
<comment type="caution">
    <text evidence="2">The sequence shown here is derived from an EMBL/GenBank/DDBJ whole genome shotgun (WGS) entry which is preliminary data.</text>
</comment>
<keyword evidence="3" id="KW-1185">Reference proteome</keyword>
<protein>
    <submittedName>
        <fullName evidence="2">ABC transporter substrate-binding protein</fullName>
    </submittedName>
</protein>
<gene>
    <name evidence="2" type="ORF">GZA08_09460</name>
</gene>
<dbReference type="Proteomes" id="UP000474757">
    <property type="component" value="Unassembled WGS sequence"/>
</dbReference>
<organism evidence="2 3">
    <name type="scientific">Pseudoroseicyclus tamaricis</name>
    <dbReference type="NCBI Taxonomy" id="2705421"/>
    <lineage>
        <taxon>Bacteria</taxon>
        <taxon>Pseudomonadati</taxon>
        <taxon>Pseudomonadota</taxon>
        <taxon>Alphaproteobacteria</taxon>
        <taxon>Rhodobacterales</taxon>
        <taxon>Paracoccaceae</taxon>
        <taxon>Pseudoroseicyclus</taxon>
    </lineage>
</organism>
<name>A0A6B2K0I7_9RHOB</name>
<evidence type="ECO:0000256" key="1">
    <source>
        <dbReference type="SAM" id="SignalP"/>
    </source>
</evidence>
<dbReference type="SUPFAM" id="SSF53850">
    <property type="entry name" value="Periplasmic binding protein-like II"/>
    <property type="match status" value="1"/>
</dbReference>
<feature type="chain" id="PRO_5025653801" evidence="1">
    <location>
        <begin position="25"/>
        <end position="282"/>
    </location>
</feature>
<evidence type="ECO:0000313" key="2">
    <source>
        <dbReference type="EMBL" id="NDV01192.1"/>
    </source>
</evidence>
<keyword evidence="1" id="KW-0732">Signal</keyword>
<sequence>MRPIQRALAAASVAGMALSTAAAAQEGIISRDIYQDRLRNDGNKITFCYNPFGMMAGFERELAETLGMALLAEVDFFEISRGDLQTIQSEYDYRIPLTVDQIFYMFVQYCDAFMGFLVNDRNPEWVTVSRPYLSAETVIFSRDEDADEIGDLPGDTRIGTRMMAPGDAQLINFLSAQRADWTRVPYYDNALVLERIEDGSNTAGMMWLPGLLNATGGDPEAAGYHILPQMPFQVRSVDVGIATRAQDSFLNTTLSDAIAALQADGTIEAMLVAHDLARPDGG</sequence>
<dbReference type="Gene3D" id="3.40.190.10">
    <property type="entry name" value="Periplasmic binding protein-like II"/>
    <property type="match status" value="2"/>
</dbReference>
<accession>A0A6B2K0I7</accession>
<proteinExistence type="predicted"/>
<dbReference type="RefSeq" id="WP_163892646.1">
    <property type="nucleotide sequence ID" value="NZ_JAAFYS010000002.1"/>
</dbReference>
<reference evidence="2 3" key="1">
    <citation type="submission" date="2020-02" db="EMBL/GenBank/DDBJ databases">
        <title>Pseudoroseicyclus tamarix, sp. nov., isolated from offshore sediment of a Tamarix chinensis forest.</title>
        <authorList>
            <person name="Gai Y."/>
        </authorList>
    </citation>
    <scope>NUCLEOTIDE SEQUENCE [LARGE SCALE GENOMIC DNA]</scope>
    <source>
        <strain evidence="2 3">CLL3-39</strain>
    </source>
</reference>
<feature type="signal peptide" evidence="1">
    <location>
        <begin position="1"/>
        <end position="24"/>
    </location>
</feature>
<evidence type="ECO:0000313" key="3">
    <source>
        <dbReference type="Proteomes" id="UP000474757"/>
    </source>
</evidence>